<dbReference type="InterPro" id="IPR014327">
    <property type="entry name" value="RNA_pol_sigma70_bacteroid"/>
</dbReference>
<keyword evidence="8" id="KW-1185">Reference proteome</keyword>
<evidence type="ECO:0000256" key="4">
    <source>
        <dbReference type="ARBA" id="ARBA00023163"/>
    </source>
</evidence>
<dbReference type="Proteomes" id="UP000199296">
    <property type="component" value="Unassembled WGS sequence"/>
</dbReference>
<keyword evidence="4" id="KW-0804">Transcription</keyword>
<dbReference type="Gene3D" id="1.10.10.10">
    <property type="entry name" value="Winged helix-like DNA-binding domain superfamily/Winged helix DNA-binding domain"/>
    <property type="match status" value="1"/>
</dbReference>
<dbReference type="InterPro" id="IPR039425">
    <property type="entry name" value="RNA_pol_sigma-70-like"/>
</dbReference>
<dbReference type="InterPro" id="IPR007627">
    <property type="entry name" value="RNA_pol_sigma70_r2"/>
</dbReference>
<dbReference type="PANTHER" id="PTHR43133">
    <property type="entry name" value="RNA POLYMERASE ECF-TYPE SIGMA FACTO"/>
    <property type="match status" value="1"/>
</dbReference>
<dbReference type="OrthoDB" id="659855at2"/>
<dbReference type="NCBIfam" id="TIGR02937">
    <property type="entry name" value="sigma70-ECF"/>
    <property type="match status" value="1"/>
</dbReference>
<evidence type="ECO:0000256" key="1">
    <source>
        <dbReference type="ARBA" id="ARBA00010641"/>
    </source>
</evidence>
<dbReference type="InterPro" id="IPR013249">
    <property type="entry name" value="RNA_pol_sigma70_r4_t2"/>
</dbReference>
<sequence>MEKELIDNVCEEKIYKRVYDTYSEGINNYFYYKFGNREMAEESVQEAFIKLWENCRKVPLSNAKSYLYTVANNLSLNRYKHKKVVLRYANSVPQQTENNQGPDYKMEEQEFKLKLERAIQDLSEKQRTAFLLHRIDEKSYKEIAEILNISVKAVEKRMQKALQSLREKIEAFK</sequence>
<dbReference type="SUPFAM" id="SSF88946">
    <property type="entry name" value="Sigma2 domain of RNA polymerase sigma factors"/>
    <property type="match status" value="1"/>
</dbReference>
<feature type="domain" description="RNA polymerase sigma factor 70 region 4 type 2" evidence="6">
    <location>
        <begin position="113"/>
        <end position="165"/>
    </location>
</feature>
<gene>
    <name evidence="7" type="ORF">SAMN04488027_105140</name>
</gene>
<evidence type="ECO:0000259" key="6">
    <source>
        <dbReference type="Pfam" id="PF08281"/>
    </source>
</evidence>
<dbReference type="Pfam" id="PF04542">
    <property type="entry name" value="Sigma70_r2"/>
    <property type="match status" value="1"/>
</dbReference>
<dbReference type="STRING" id="470826.SAMN04488027_105140"/>
<evidence type="ECO:0000259" key="5">
    <source>
        <dbReference type="Pfam" id="PF04542"/>
    </source>
</evidence>
<organism evidence="7 8">
    <name type="scientific">Psychroflexus sediminis</name>
    <dbReference type="NCBI Taxonomy" id="470826"/>
    <lineage>
        <taxon>Bacteria</taxon>
        <taxon>Pseudomonadati</taxon>
        <taxon>Bacteroidota</taxon>
        <taxon>Flavobacteriia</taxon>
        <taxon>Flavobacteriales</taxon>
        <taxon>Flavobacteriaceae</taxon>
        <taxon>Psychroflexus</taxon>
    </lineage>
</organism>
<dbReference type="Pfam" id="PF08281">
    <property type="entry name" value="Sigma70_r4_2"/>
    <property type="match status" value="1"/>
</dbReference>
<dbReference type="GO" id="GO:0003677">
    <property type="term" value="F:DNA binding"/>
    <property type="evidence" value="ECO:0007669"/>
    <property type="project" value="InterPro"/>
</dbReference>
<accession>A0A1G7WCS4</accession>
<dbReference type="InterPro" id="IPR036388">
    <property type="entry name" value="WH-like_DNA-bd_sf"/>
</dbReference>
<dbReference type="PANTHER" id="PTHR43133:SF46">
    <property type="entry name" value="RNA POLYMERASE SIGMA-70 FACTOR ECF SUBFAMILY"/>
    <property type="match status" value="1"/>
</dbReference>
<dbReference type="CDD" id="cd06171">
    <property type="entry name" value="Sigma70_r4"/>
    <property type="match status" value="1"/>
</dbReference>
<dbReference type="RefSeq" id="WP_093367309.1">
    <property type="nucleotide sequence ID" value="NZ_FNCW01000005.1"/>
</dbReference>
<dbReference type="InterPro" id="IPR013325">
    <property type="entry name" value="RNA_pol_sigma_r2"/>
</dbReference>
<comment type="similarity">
    <text evidence="1">Belongs to the sigma-70 factor family. ECF subfamily.</text>
</comment>
<dbReference type="NCBIfam" id="TIGR02985">
    <property type="entry name" value="Sig70_bacteroi1"/>
    <property type="match status" value="1"/>
</dbReference>
<feature type="domain" description="RNA polymerase sigma-70 region 2" evidence="5">
    <location>
        <begin position="21"/>
        <end position="83"/>
    </location>
</feature>
<reference evidence="7 8" key="1">
    <citation type="submission" date="2016-10" db="EMBL/GenBank/DDBJ databases">
        <authorList>
            <person name="de Groot N.N."/>
        </authorList>
    </citation>
    <scope>NUCLEOTIDE SEQUENCE [LARGE SCALE GENOMIC DNA]</scope>
    <source>
        <strain evidence="7 8">DSM 19803</strain>
    </source>
</reference>
<name>A0A1G7WCS4_9FLAO</name>
<keyword evidence="2" id="KW-0805">Transcription regulation</keyword>
<dbReference type="GO" id="GO:0016987">
    <property type="term" value="F:sigma factor activity"/>
    <property type="evidence" value="ECO:0007669"/>
    <property type="project" value="UniProtKB-KW"/>
</dbReference>
<keyword evidence="3" id="KW-0731">Sigma factor</keyword>
<evidence type="ECO:0000313" key="7">
    <source>
        <dbReference type="EMBL" id="SDG69787.1"/>
    </source>
</evidence>
<evidence type="ECO:0000313" key="8">
    <source>
        <dbReference type="Proteomes" id="UP000199296"/>
    </source>
</evidence>
<dbReference type="InterPro" id="IPR014284">
    <property type="entry name" value="RNA_pol_sigma-70_dom"/>
</dbReference>
<evidence type="ECO:0000256" key="2">
    <source>
        <dbReference type="ARBA" id="ARBA00023015"/>
    </source>
</evidence>
<dbReference type="GO" id="GO:0006352">
    <property type="term" value="P:DNA-templated transcription initiation"/>
    <property type="evidence" value="ECO:0007669"/>
    <property type="project" value="InterPro"/>
</dbReference>
<dbReference type="Gene3D" id="1.10.1740.10">
    <property type="match status" value="1"/>
</dbReference>
<evidence type="ECO:0000256" key="3">
    <source>
        <dbReference type="ARBA" id="ARBA00023082"/>
    </source>
</evidence>
<protein>
    <submittedName>
        <fullName evidence="7">RNA polymerase sigma-70 factor, ECF subfamily</fullName>
    </submittedName>
</protein>
<proteinExistence type="inferred from homology"/>
<dbReference type="AlphaFoldDB" id="A0A1G7WCS4"/>
<dbReference type="InterPro" id="IPR013324">
    <property type="entry name" value="RNA_pol_sigma_r3/r4-like"/>
</dbReference>
<dbReference type="SUPFAM" id="SSF88659">
    <property type="entry name" value="Sigma3 and sigma4 domains of RNA polymerase sigma factors"/>
    <property type="match status" value="1"/>
</dbReference>
<dbReference type="EMBL" id="FNCW01000005">
    <property type="protein sequence ID" value="SDG69787.1"/>
    <property type="molecule type" value="Genomic_DNA"/>
</dbReference>